<keyword evidence="2" id="KW-0413">Isomerase</keyword>
<dbReference type="PANTHER" id="PTHR38041">
    <property type="entry name" value="CHORISMATE MUTASE"/>
    <property type="match status" value="1"/>
</dbReference>
<dbReference type="SUPFAM" id="SSF48600">
    <property type="entry name" value="Chorismate mutase II"/>
    <property type="match status" value="1"/>
</dbReference>
<dbReference type="SMART" id="SM00830">
    <property type="entry name" value="CM_2"/>
    <property type="match status" value="1"/>
</dbReference>
<accession>A0A380BZ93</accession>
<gene>
    <name evidence="4" type="primary">pchB</name>
    <name evidence="4" type="ORF">NCTC11388_02032</name>
</gene>
<dbReference type="InterPro" id="IPR036979">
    <property type="entry name" value="CM_dom_sf"/>
</dbReference>
<dbReference type="InterPro" id="IPR051331">
    <property type="entry name" value="Chorismate_mutase-related"/>
</dbReference>
<dbReference type="GO" id="GO:0004106">
    <property type="term" value="F:chorismate mutase activity"/>
    <property type="evidence" value="ECO:0007669"/>
    <property type="project" value="UniProtKB-EC"/>
</dbReference>
<dbReference type="EC" id="5.4.99.5" evidence="1"/>
<dbReference type="AlphaFoldDB" id="A0A380BZ93"/>
<feature type="domain" description="Chorismate mutase" evidence="3">
    <location>
        <begin position="5"/>
        <end position="95"/>
    </location>
</feature>
<protein>
    <recommendedName>
        <fullName evidence="1">chorismate mutase</fullName>
        <ecNumber evidence="1">5.4.99.5</ecNumber>
    </recommendedName>
</protein>
<dbReference type="EMBL" id="UGYW01000002">
    <property type="protein sequence ID" value="SUJ10054.1"/>
    <property type="molecule type" value="Genomic_DNA"/>
</dbReference>
<evidence type="ECO:0000259" key="3">
    <source>
        <dbReference type="PROSITE" id="PS51168"/>
    </source>
</evidence>
<dbReference type="PANTHER" id="PTHR38041:SF1">
    <property type="entry name" value="CHORISMATE MUTASE"/>
    <property type="match status" value="1"/>
</dbReference>
<evidence type="ECO:0000256" key="1">
    <source>
        <dbReference type="ARBA" id="ARBA00012404"/>
    </source>
</evidence>
<dbReference type="Gene3D" id="1.20.59.10">
    <property type="entry name" value="Chorismate mutase"/>
    <property type="match status" value="1"/>
</dbReference>
<proteinExistence type="predicted"/>
<dbReference type="InterPro" id="IPR036263">
    <property type="entry name" value="Chorismate_II_sf"/>
</dbReference>
<evidence type="ECO:0000313" key="4">
    <source>
        <dbReference type="EMBL" id="SUJ10054.1"/>
    </source>
</evidence>
<name>A0A380BZ93_SPHSI</name>
<dbReference type="PROSITE" id="PS51168">
    <property type="entry name" value="CHORISMATE_MUT_2"/>
    <property type="match status" value="1"/>
</dbReference>
<dbReference type="Proteomes" id="UP000254893">
    <property type="component" value="Unassembled WGS sequence"/>
</dbReference>
<reference evidence="4 5" key="1">
    <citation type="submission" date="2018-06" db="EMBL/GenBank/DDBJ databases">
        <authorList>
            <consortium name="Pathogen Informatics"/>
            <person name="Doyle S."/>
        </authorList>
    </citation>
    <scope>NUCLEOTIDE SEQUENCE [LARGE SCALE GENOMIC DNA]</scope>
    <source>
        <strain evidence="4 5">NCTC11388</strain>
    </source>
</reference>
<dbReference type="GO" id="GO:0046417">
    <property type="term" value="P:chorismate metabolic process"/>
    <property type="evidence" value="ECO:0007669"/>
    <property type="project" value="InterPro"/>
</dbReference>
<dbReference type="GO" id="GO:0009697">
    <property type="term" value="P:salicylic acid biosynthetic process"/>
    <property type="evidence" value="ECO:0007669"/>
    <property type="project" value="TreeGrafter"/>
</dbReference>
<evidence type="ECO:0000313" key="5">
    <source>
        <dbReference type="Proteomes" id="UP000254893"/>
    </source>
</evidence>
<evidence type="ECO:0000256" key="2">
    <source>
        <dbReference type="ARBA" id="ARBA00023235"/>
    </source>
</evidence>
<dbReference type="InterPro" id="IPR002701">
    <property type="entry name" value="CM_II_prokaryot"/>
</dbReference>
<dbReference type="RefSeq" id="WP_115170007.1">
    <property type="nucleotide sequence ID" value="NZ_JBPFQC010000001.1"/>
</dbReference>
<dbReference type="Pfam" id="PF01817">
    <property type="entry name" value="CM_2"/>
    <property type="match status" value="1"/>
</dbReference>
<organism evidence="4 5">
    <name type="scientific">Sphingobacterium spiritivorum</name>
    <name type="common">Flavobacterium spiritivorum</name>
    <dbReference type="NCBI Taxonomy" id="258"/>
    <lineage>
        <taxon>Bacteria</taxon>
        <taxon>Pseudomonadati</taxon>
        <taxon>Bacteroidota</taxon>
        <taxon>Sphingobacteriia</taxon>
        <taxon>Sphingobacteriales</taxon>
        <taxon>Sphingobacteriaceae</taxon>
        <taxon>Sphingobacterium</taxon>
    </lineage>
</organism>
<sequence>MIRPLEYCENLAHVRSSIDTIDYRILELIALRKDYVAKAAEFKNSTEEVIAEERVNQMLKDRLELAKGFGLKASFVEGIFSDIVNYFINEELNKFDEQQSISNR</sequence>